<evidence type="ECO:0000313" key="2">
    <source>
        <dbReference type="EMBL" id="MBF1659587.1"/>
    </source>
</evidence>
<sequence>MNLYASKSFWSGLLERSIATFAQVIVGVIGVAIANGAGIVDIDWKSAVSVAGAATVLAVLKAFATPAETDRAVPTANPTVIGRHVAG</sequence>
<dbReference type="InterPro" id="IPR020109">
    <property type="entry name" value="Holin_r1t"/>
</dbReference>
<feature type="transmembrane region" description="Helical" evidence="1">
    <location>
        <begin position="21"/>
        <end position="40"/>
    </location>
</feature>
<keyword evidence="1" id="KW-0472">Membrane</keyword>
<evidence type="ECO:0000256" key="1">
    <source>
        <dbReference type="SAM" id="Phobius"/>
    </source>
</evidence>
<dbReference type="EMBL" id="JABZXL010000020">
    <property type="protein sequence ID" value="MBF1659587.1"/>
    <property type="molecule type" value="Genomic_DNA"/>
</dbReference>
<protein>
    <recommendedName>
        <fullName evidence="4">Holin</fullName>
    </recommendedName>
</protein>
<evidence type="ECO:0000313" key="3">
    <source>
        <dbReference type="Proteomes" id="UP000713964"/>
    </source>
</evidence>
<keyword evidence="1" id="KW-0812">Transmembrane</keyword>
<comment type="caution">
    <text evidence="2">The sequence shown here is derived from an EMBL/GenBank/DDBJ whole genome shotgun (WGS) entry which is preliminary data.</text>
</comment>
<name>A0A930LAU0_9MICC</name>
<dbReference type="Proteomes" id="UP000713964">
    <property type="component" value="Unassembled WGS sequence"/>
</dbReference>
<evidence type="ECO:0008006" key="4">
    <source>
        <dbReference type="Google" id="ProtNLM"/>
    </source>
</evidence>
<organism evidence="2 3">
    <name type="scientific">Rothia mucilaginosa</name>
    <dbReference type="NCBI Taxonomy" id="43675"/>
    <lineage>
        <taxon>Bacteria</taxon>
        <taxon>Bacillati</taxon>
        <taxon>Actinomycetota</taxon>
        <taxon>Actinomycetes</taxon>
        <taxon>Micrococcales</taxon>
        <taxon>Micrococcaceae</taxon>
        <taxon>Rothia</taxon>
    </lineage>
</organism>
<proteinExistence type="predicted"/>
<reference evidence="2" key="1">
    <citation type="submission" date="2020-04" db="EMBL/GenBank/DDBJ databases">
        <title>Deep metagenomics examines the oral microbiome during advanced dental caries in children, revealing novel taxa and co-occurrences with host molecules.</title>
        <authorList>
            <person name="Baker J.L."/>
            <person name="Morton J.T."/>
            <person name="Dinis M."/>
            <person name="Alvarez R."/>
            <person name="Tran N.C."/>
            <person name="Knight R."/>
            <person name="Edlund A."/>
        </authorList>
    </citation>
    <scope>NUCLEOTIDE SEQUENCE</scope>
    <source>
        <strain evidence="2">JCVI_29_bin.11</strain>
    </source>
</reference>
<keyword evidence="1" id="KW-1133">Transmembrane helix</keyword>
<accession>A0A930LAU0</accession>
<dbReference type="AlphaFoldDB" id="A0A930LAU0"/>
<dbReference type="Pfam" id="PF16945">
    <property type="entry name" value="Phage_r1t_holin"/>
    <property type="match status" value="1"/>
</dbReference>
<gene>
    <name evidence="2" type="ORF">HXO58_07110</name>
</gene>